<name>W4FR19_APHAT</name>
<dbReference type="AlphaFoldDB" id="W4FR19"/>
<gene>
    <name evidence="1" type="ORF">H257_15214</name>
</gene>
<organism evidence="1">
    <name type="scientific">Aphanomyces astaci</name>
    <name type="common">Crayfish plague agent</name>
    <dbReference type="NCBI Taxonomy" id="112090"/>
    <lineage>
        <taxon>Eukaryota</taxon>
        <taxon>Sar</taxon>
        <taxon>Stramenopiles</taxon>
        <taxon>Oomycota</taxon>
        <taxon>Saprolegniomycetes</taxon>
        <taxon>Saprolegniales</taxon>
        <taxon>Verrucalvaceae</taxon>
        <taxon>Aphanomyces</taxon>
    </lineage>
</organism>
<dbReference type="VEuPathDB" id="FungiDB:H257_15214"/>
<accession>W4FR19</accession>
<dbReference type="RefSeq" id="XP_009841537.1">
    <property type="nucleotide sequence ID" value="XM_009843235.1"/>
</dbReference>
<evidence type="ECO:0000313" key="1">
    <source>
        <dbReference type="EMBL" id="ETV69078.1"/>
    </source>
</evidence>
<reference evidence="1" key="1">
    <citation type="submission" date="2013-12" db="EMBL/GenBank/DDBJ databases">
        <title>The Genome Sequence of Aphanomyces astaci APO3.</title>
        <authorList>
            <consortium name="The Broad Institute Genomics Platform"/>
            <person name="Russ C."/>
            <person name="Tyler B."/>
            <person name="van West P."/>
            <person name="Dieguez-Uribeondo J."/>
            <person name="Young S.K."/>
            <person name="Zeng Q."/>
            <person name="Gargeya S."/>
            <person name="Fitzgerald M."/>
            <person name="Abouelleil A."/>
            <person name="Alvarado L."/>
            <person name="Chapman S.B."/>
            <person name="Gainer-Dewar J."/>
            <person name="Goldberg J."/>
            <person name="Griggs A."/>
            <person name="Gujja S."/>
            <person name="Hansen M."/>
            <person name="Howarth C."/>
            <person name="Imamovic A."/>
            <person name="Ireland A."/>
            <person name="Larimer J."/>
            <person name="McCowan C."/>
            <person name="Murphy C."/>
            <person name="Pearson M."/>
            <person name="Poon T.W."/>
            <person name="Priest M."/>
            <person name="Roberts A."/>
            <person name="Saif S."/>
            <person name="Shea T."/>
            <person name="Sykes S."/>
            <person name="Wortman J."/>
            <person name="Nusbaum C."/>
            <person name="Birren B."/>
        </authorList>
    </citation>
    <scope>NUCLEOTIDE SEQUENCE [LARGE SCALE GENOMIC DNA]</scope>
    <source>
        <strain evidence="1">APO3</strain>
    </source>
</reference>
<dbReference type="GeneID" id="20817210"/>
<dbReference type="EMBL" id="KI913180">
    <property type="protein sequence ID" value="ETV69078.1"/>
    <property type="molecule type" value="Genomic_DNA"/>
</dbReference>
<protein>
    <submittedName>
        <fullName evidence="1">Uncharacterized protein</fullName>
    </submittedName>
</protein>
<sequence length="193" mass="22166">MRKSMSRHGAILQRPPIFNGSTHIPPCDYDELTEIARTSTLDEETHCQFSNYPCMTVQYRRYPSREVYVRVLLAEPRNTDHIEVDVGDDKRSFEMSFSWPTDLWDVDAAYGDVKAAHEATYDLLPMINATRLAVETLRATDRQPPRTKLSIPLPCEVYPETLCVSKTFTQSAMILEAKVANHEMPKKKTIWSL</sequence>
<proteinExistence type="predicted"/>